<feature type="compositionally biased region" description="Basic and acidic residues" evidence="1">
    <location>
        <begin position="540"/>
        <end position="551"/>
    </location>
</feature>
<name>A0A6P6RQ84_9EIME</name>
<feature type="compositionally biased region" description="Polar residues" evidence="1">
    <location>
        <begin position="464"/>
        <end position="475"/>
    </location>
</feature>
<evidence type="ECO:0000313" key="3">
    <source>
        <dbReference type="RefSeq" id="XP_026189657.1"/>
    </source>
</evidence>
<feature type="compositionally biased region" description="Polar residues" evidence="1">
    <location>
        <begin position="70"/>
        <end position="80"/>
    </location>
</feature>
<feature type="compositionally biased region" description="Basic and acidic residues" evidence="1">
    <location>
        <begin position="435"/>
        <end position="451"/>
    </location>
</feature>
<dbReference type="PANTHER" id="PTHR11005">
    <property type="entry name" value="LYSOSOMAL ACID LIPASE-RELATED"/>
    <property type="match status" value="1"/>
</dbReference>
<dbReference type="OrthoDB" id="8040642at2759"/>
<reference evidence="3" key="1">
    <citation type="submission" date="2025-08" db="UniProtKB">
        <authorList>
            <consortium name="RefSeq"/>
        </authorList>
    </citation>
    <scope>IDENTIFICATION</scope>
</reference>
<organism evidence="2 3">
    <name type="scientific">Cyclospora cayetanensis</name>
    <dbReference type="NCBI Taxonomy" id="88456"/>
    <lineage>
        <taxon>Eukaryota</taxon>
        <taxon>Sar</taxon>
        <taxon>Alveolata</taxon>
        <taxon>Apicomplexa</taxon>
        <taxon>Conoidasida</taxon>
        <taxon>Coccidia</taxon>
        <taxon>Eucoccidiorida</taxon>
        <taxon>Eimeriorina</taxon>
        <taxon>Eimeriidae</taxon>
        <taxon>Cyclospora</taxon>
    </lineage>
</organism>
<dbReference type="SUPFAM" id="SSF53474">
    <property type="entry name" value="alpha/beta-Hydrolases"/>
    <property type="match status" value="1"/>
</dbReference>
<feature type="region of interest" description="Disordered" evidence="1">
    <location>
        <begin position="66"/>
        <end position="103"/>
    </location>
</feature>
<dbReference type="RefSeq" id="XP_026189657.1">
    <property type="nucleotide sequence ID" value="XM_026333872.1"/>
</dbReference>
<feature type="compositionally biased region" description="Low complexity" evidence="1">
    <location>
        <begin position="493"/>
        <end position="504"/>
    </location>
</feature>
<keyword evidence="2" id="KW-1185">Reference proteome</keyword>
<feature type="region of interest" description="Disordered" evidence="1">
    <location>
        <begin position="528"/>
        <end position="551"/>
    </location>
</feature>
<feature type="compositionally biased region" description="Low complexity" evidence="1">
    <location>
        <begin position="528"/>
        <end position="537"/>
    </location>
</feature>
<feature type="region of interest" description="Disordered" evidence="1">
    <location>
        <begin position="418"/>
        <end position="479"/>
    </location>
</feature>
<protein>
    <submittedName>
        <fullName evidence="3">Uncharacterized protein LOC34623808</fullName>
    </submittedName>
</protein>
<dbReference type="GeneID" id="34623808"/>
<evidence type="ECO:0000256" key="1">
    <source>
        <dbReference type="SAM" id="MobiDB-lite"/>
    </source>
</evidence>
<evidence type="ECO:0000313" key="2">
    <source>
        <dbReference type="Proteomes" id="UP000515125"/>
    </source>
</evidence>
<accession>A0A6P6RQ84</accession>
<feature type="region of interest" description="Disordered" evidence="1">
    <location>
        <begin position="485"/>
        <end position="504"/>
    </location>
</feature>
<gene>
    <name evidence="3" type="primary">LOC34623808</name>
</gene>
<sequence length="989" mass="107383">MLFSRRRHAARSAQECAFLPSSPIDEAAHSNAAVSRCVSSAVQQAQRPQACRGDSQHDGMLSTRARSEEYANNSDTSLPSDASAYAPSDPDISSTGSDGATASSRHPLPSRCFSVPGHAAHCSYKSLREFQMSQGVCCLLNDSCSSCAVPGVGQDVGLVEAQGVADDHVATKLSRGFCGAQSTRLYLSRFIGWFVKWFEGSALLKGCNKLVCKTLHAVLLFVIRLQRQQLLRRFCPDLTERYTHVLSAGRLRAERCSVRTADGHEIHFYRLRKVTRCCCCRDCACEEDANHSEFTGETAAIASSSTAQVDTSAVLFAEADAVPLDECSSSGAESNCIDTDCRGQVFFFVHGLLESSLNWISGGDLSLPFLVATRGGEVWLANSRGNEYTRKVAPPPHKRLHAQQQHAGGFTRLHPNMQQDASEQGRKQWNAAVREAAEQPQQHDTRGDEPPHGAPDLTSGKEATPNSAKGGSSPTCRAPEQAVDANMEGAATSSSDECSSSTLHSCNGLKASEAEGTAVSKAAFLSSSACSRPPSSCNFIRERPQTPPERRVALPSAVDIPQLEEKAPTDRKCDEDTACTCCSRPRGEGSFATSSCKSGSRRNKVQRIYRGRCSATPPLKFSKDLAEGSWSFHEMAMYDCAAQMQYIAINSPTLHRRRAAMRGIVAIGQSQGAAQLLAALSTCPSLSLLACRLVLFSPPLILQPLHQLPYVALVLLRLGSRHPTLLLKILRFVVHVVPEKFLAAVGNAVVGCGMPGSMRFYSTPLQHKQLVLNFTCTPSGKPQDFLHKLCAGMPYVGSRAVWFCSVASALNFCVVIVSLGGTSRRNFEHWLQQLTRPKPLSTLVSPRNSSSVTSLPVQYEARALGQKSAFLNDQTAQSDRQGFRQPTFLEATQPSLPDLTEPHGRYPLERISSEVYAFLGSQDNLVSAGSSAAYLESCIPKERLHLYVVSGLGHLDFGWGRDRARDLYPHLLARVSKCNVSCCPCRNET</sequence>
<dbReference type="InterPro" id="IPR029058">
    <property type="entry name" value="AB_hydrolase_fold"/>
</dbReference>
<dbReference type="AlphaFoldDB" id="A0A6P6RQ84"/>
<proteinExistence type="predicted"/>
<dbReference type="Proteomes" id="UP000515125">
    <property type="component" value="Unplaced"/>
</dbReference>
<dbReference type="Gene3D" id="3.40.50.1820">
    <property type="entry name" value="alpha/beta hydrolase"/>
    <property type="match status" value="2"/>
</dbReference>
<feature type="compositionally biased region" description="Low complexity" evidence="1">
    <location>
        <begin position="93"/>
        <end position="103"/>
    </location>
</feature>